<proteinExistence type="predicted"/>
<organism evidence="6 7">
    <name type="scientific">Fumia xinanensis</name>
    <dbReference type="NCBI Taxonomy" id="2763659"/>
    <lineage>
        <taxon>Bacteria</taxon>
        <taxon>Bacillati</taxon>
        <taxon>Bacillota</taxon>
        <taxon>Clostridia</taxon>
        <taxon>Eubacteriales</taxon>
        <taxon>Oscillospiraceae</taxon>
        <taxon>Fumia</taxon>
    </lineage>
</organism>
<dbReference type="Proteomes" id="UP000610760">
    <property type="component" value="Unassembled WGS sequence"/>
</dbReference>
<evidence type="ECO:0000256" key="2">
    <source>
        <dbReference type="ARBA" id="ARBA00022692"/>
    </source>
</evidence>
<comment type="subcellular location">
    <subcellularLocation>
        <location evidence="1">Membrane</location>
        <topology evidence="1">Multi-pass membrane protein</topology>
    </subcellularLocation>
</comment>
<evidence type="ECO:0000256" key="4">
    <source>
        <dbReference type="ARBA" id="ARBA00023136"/>
    </source>
</evidence>
<dbReference type="AlphaFoldDB" id="A0A926E688"/>
<name>A0A926E688_9FIRM</name>
<evidence type="ECO:0000313" key="7">
    <source>
        <dbReference type="Proteomes" id="UP000610760"/>
    </source>
</evidence>
<dbReference type="Pfam" id="PF02674">
    <property type="entry name" value="Colicin_V"/>
    <property type="match status" value="1"/>
</dbReference>
<protein>
    <submittedName>
        <fullName evidence="6">CvpA family protein</fullName>
    </submittedName>
</protein>
<keyword evidence="3 5" id="KW-1133">Transmembrane helix</keyword>
<evidence type="ECO:0000256" key="1">
    <source>
        <dbReference type="ARBA" id="ARBA00004141"/>
    </source>
</evidence>
<keyword evidence="7" id="KW-1185">Reference proteome</keyword>
<dbReference type="InterPro" id="IPR003825">
    <property type="entry name" value="Colicin-V_CvpA"/>
</dbReference>
<evidence type="ECO:0000256" key="5">
    <source>
        <dbReference type="SAM" id="Phobius"/>
    </source>
</evidence>
<dbReference type="RefSeq" id="WP_249295221.1">
    <property type="nucleotide sequence ID" value="NZ_JACRSV010000002.1"/>
</dbReference>
<evidence type="ECO:0000313" key="6">
    <source>
        <dbReference type="EMBL" id="MBC8560245.1"/>
    </source>
</evidence>
<evidence type="ECO:0000256" key="3">
    <source>
        <dbReference type="ARBA" id="ARBA00022989"/>
    </source>
</evidence>
<dbReference type="GO" id="GO:0009403">
    <property type="term" value="P:toxin biosynthetic process"/>
    <property type="evidence" value="ECO:0007669"/>
    <property type="project" value="InterPro"/>
</dbReference>
<reference evidence="6" key="1">
    <citation type="submission" date="2020-08" db="EMBL/GenBank/DDBJ databases">
        <title>Genome public.</title>
        <authorList>
            <person name="Liu C."/>
            <person name="Sun Q."/>
        </authorList>
    </citation>
    <scope>NUCLEOTIDE SEQUENCE</scope>
    <source>
        <strain evidence="6">NSJ-33</strain>
    </source>
</reference>
<feature type="transmembrane region" description="Helical" evidence="5">
    <location>
        <begin position="138"/>
        <end position="159"/>
    </location>
</feature>
<feature type="transmembrane region" description="Helical" evidence="5">
    <location>
        <begin position="180"/>
        <end position="206"/>
    </location>
</feature>
<sequence length="256" mass="27225">MNITAIILDLLLVAAIIYYFGHGWRKGFLSTLVHVVGYVLALAGAYIGSRALAETTYQLFIRQKLVQSVSDALQNSAASADVTASIGAVLESVPKLLRSFVTTFFGGMEGLTKEFGSTLAGAADSVSATIADQMLYPIIYTLLQALFFLLLFFAIMVIVRSLSKVFRGVRHIPLIGPVNSLLGGVLGLVQAAVVILIVVMALNLLIGVTGDGIPYLNNEAISKTYLFHFIYDWNPIGGVSASLGDLGLSALGLLPV</sequence>
<dbReference type="GO" id="GO:0016020">
    <property type="term" value="C:membrane"/>
    <property type="evidence" value="ECO:0007669"/>
    <property type="project" value="UniProtKB-SubCell"/>
</dbReference>
<dbReference type="EMBL" id="JACRSV010000002">
    <property type="protein sequence ID" value="MBC8560245.1"/>
    <property type="molecule type" value="Genomic_DNA"/>
</dbReference>
<keyword evidence="4 5" id="KW-0472">Membrane</keyword>
<comment type="caution">
    <text evidence="6">The sequence shown here is derived from an EMBL/GenBank/DDBJ whole genome shotgun (WGS) entry which is preliminary data.</text>
</comment>
<gene>
    <name evidence="6" type="ORF">H8710_09210</name>
</gene>
<accession>A0A926E688</accession>
<feature type="transmembrane region" description="Helical" evidence="5">
    <location>
        <begin position="6"/>
        <end position="21"/>
    </location>
</feature>
<keyword evidence="2 5" id="KW-0812">Transmembrane</keyword>
<feature type="transmembrane region" description="Helical" evidence="5">
    <location>
        <begin position="28"/>
        <end position="47"/>
    </location>
</feature>